<dbReference type="Proteomes" id="UP000193553">
    <property type="component" value="Unassembled WGS sequence"/>
</dbReference>
<keyword evidence="2" id="KW-0812">Transmembrane</keyword>
<dbReference type="RefSeq" id="WP_085361798.1">
    <property type="nucleotide sequence ID" value="NZ_NAFC01000177.1"/>
</dbReference>
<reference evidence="3 4" key="1">
    <citation type="submission" date="2017-03" db="EMBL/GenBank/DDBJ databases">
        <title>Whole genome sequences of fourteen strains of Bradyrhizobium canariense and one strain of Bradyrhizobium japonicum isolated from Lupinus (Papilionoideae: Genisteae) species in Algeria.</title>
        <authorList>
            <person name="Crovadore J."/>
            <person name="Chekireb D."/>
            <person name="Brachmann A."/>
            <person name="Chablais R."/>
            <person name="Cochard B."/>
            <person name="Lefort F."/>
        </authorList>
    </citation>
    <scope>NUCLEOTIDE SEQUENCE [LARGE SCALE GENOMIC DNA]</scope>
    <source>
        <strain evidence="3 4">UBMA195</strain>
    </source>
</reference>
<evidence type="ECO:0000313" key="3">
    <source>
        <dbReference type="EMBL" id="OSJ03246.1"/>
    </source>
</evidence>
<keyword evidence="2" id="KW-1133">Transmembrane helix</keyword>
<proteinExistence type="predicted"/>
<comment type="caution">
    <text evidence="3">The sequence shown here is derived from an EMBL/GenBank/DDBJ whole genome shotgun (WGS) entry which is preliminary data.</text>
</comment>
<protein>
    <submittedName>
        <fullName evidence="3">Uncharacterized protein</fullName>
    </submittedName>
</protein>
<organism evidence="3 4">
    <name type="scientific">Bradyrhizobium canariense</name>
    <dbReference type="NCBI Taxonomy" id="255045"/>
    <lineage>
        <taxon>Bacteria</taxon>
        <taxon>Pseudomonadati</taxon>
        <taxon>Pseudomonadota</taxon>
        <taxon>Alphaproteobacteria</taxon>
        <taxon>Hyphomicrobiales</taxon>
        <taxon>Nitrobacteraceae</taxon>
        <taxon>Bradyrhizobium</taxon>
    </lineage>
</organism>
<evidence type="ECO:0000256" key="2">
    <source>
        <dbReference type="SAM" id="Phobius"/>
    </source>
</evidence>
<evidence type="ECO:0000313" key="4">
    <source>
        <dbReference type="Proteomes" id="UP000193553"/>
    </source>
</evidence>
<sequence length="134" mass="14342">MPNEEMGSRALPQPAGIHNRAVLAIVGGFLLFVGAAIAGILLFLNSEAPGAFTPRAERRFPSPELQTSPEDDLTRFEAAQRARLTAYAWVDRDHNIARIPIDQAMQLVAGRGQHAYDAPQPEPAHPPGASGGNP</sequence>
<dbReference type="AlphaFoldDB" id="A0A1X3FFI5"/>
<feature type="transmembrane region" description="Helical" evidence="2">
    <location>
        <begin position="21"/>
        <end position="44"/>
    </location>
</feature>
<dbReference type="OrthoDB" id="129807at2"/>
<keyword evidence="2" id="KW-0472">Membrane</keyword>
<evidence type="ECO:0000256" key="1">
    <source>
        <dbReference type="SAM" id="MobiDB-lite"/>
    </source>
</evidence>
<accession>A0A1X3FFI5</accession>
<feature type="region of interest" description="Disordered" evidence="1">
    <location>
        <begin position="110"/>
        <end position="134"/>
    </location>
</feature>
<dbReference type="EMBL" id="NAFI01000187">
    <property type="protein sequence ID" value="OSJ03246.1"/>
    <property type="molecule type" value="Genomic_DNA"/>
</dbReference>
<gene>
    <name evidence="3" type="ORF">BSZ18_32465</name>
</gene>
<name>A0A1X3FFI5_9BRAD</name>